<dbReference type="Gene3D" id="1.10.10.10">
    <property type="entry name" value="Winged helix-like DNA-binding domain superfamily/Winged helix DNA-binding domain"/>
    <property type="match status" value="1"/>
</dbReference>
<dbReference type="RefSeq" id="WP_344254733.1">
    <property type="nucleotide sequence ID" value="NZ_BAAARE010000008.1"/>
</dbReference>
<gene>
    <name evidence="4" type="ORF">GCM10009858_19870</name>
</gene>
<dbReference type="PANTHER" id="PTHR18964:SF149">
    <property type="entry name" value="BIFUNCTIONAL UDP-N-ACETYLGLUCOSAMINE 2-EPIMERASE_N-ACETYLMANNOSAMINE KINASE"/>
    <property type="match status" value="1"/>
</dbReference>
<dbReference type="Pfam" id="PF00480">
    <property type="entry name" value="ROK"/>
    <property type="match status" value="1"/>
</dbReference>
<feature type="region of interest" description="Disordered" evidence="2">
    <location>
        <begin position="133"/>
        <end position="161"/>
    </location>
</feature>
<dbReference type="InterPro" id="IPR043129">
    <property type="entry name" value="ATPase_NBD"/>
</dbReference>
<feature type="compositionally biased region" description="Low complexity" evidence="2">
    <location>
        <begin position="136"/>
        <end position="161"/>
    </location>
</feature>
<dbReference type="InterPro" id="IPR000600">
    <property type="entry name" value="ROK"/>
</dbReference>
<dbReference type="CDD" id="cd00090">
    <property type="entry name" value="HTH_ARSR"/>
    <property type="match status" value="1"/>
</dbReference>
<dbReference type="SUPFAM" id="SSF46785">
    <property type="entry name" value="Winged helix' DNA-binding domain"/>
    <property type="match status" value="1"/>
</dbReference>
<proteinExistence type="inferred from homology"/>
<feature type="domain" description="HTH marR-type" evidence="3">
    <location>
        <begin position="18"/>
        <end position="68"/>
    </location>
</feature>
<evidence type="ECO:0000259" key="3">
    <source>
        <dbReference type="Pfam" id="PF12802"/>
    </source>
</evidence>
<evidence type="ECO:0000313" key="4">
    <source>
        <dbReference type="EMBL" id="GAA2482155.1"/>
    </source>
</evidence>
<organism evidence="4 5">
    <name type="scientific">Terrabacter carboxydivorans</name>
    <dbReference type="NCBI Taxonomy" id="619730"/>
    <lineage>
        <taxon>Bacteria</taxon>
        <taxon>Bacillati</taxon>
        <taxon>Actinomycetota</taxon>
        <taxon>Actinomycetes</taxon>
        <taxon>Micrococcales</taxon>
        <taxon>Intrasporangiaceae</taxon>
        <taxon>Terrabacter</taxon>
    </lineage>
</organism>
<comment type="caution">
    <text evidence="4">The sequence shown here is derived from an EMBL/GenBank/DDBJ whole genome shotgun (WGS) entry which is preliminary data.</text>
</comment>
<name>A0ABP5YIZ9_9MICO</name>
<evidence type="ECO:0000256" key="1">
    <source>
        <dbReference type="ARBA" id="ARBA00006479"/>
    </source>
</evidence>
<dbReference type="SUPFAM" id="SSF53067">
    <property type="entry name" value="Actin-like ATPase domain"/>
    <property type="match status" value="1"/>
</dbReference>
<dbReference type="InterPro" id="IPR000835">
    <property type="entry name" value="HTH_MarR-typ"/>
</dbReference>
<dbReference type="PANTHER" id="PTHR18964">
    <property type="entry name" value="ROK (REPRESSOR, ORF, KINASE) FAMILY"/>
    <property type="match status" value="1"/>
</dbReference>
<keyword evidence="5" id="KW-1185">Reference proteome</keyword>
<sequence length="409" mass="41983">MSSAKPSLELLRALTEEHVLRALMDRRRLTRAEIAAATSISKPTISEGVRRLVDLGLLVDTGERSTGRGRSGTYYSLSPDCGAALVVSITPRGVTVESIDPFGDVGTSSVVPLDRGAGAYAVTRALEAALERVQASGTTSGTSGTSGTSRTSSASDTTPSRGAVRRLRVAVVSAADPVDRDTGRLVHLPDAPFLVGDLDPRSLLAGAVEGPVLVDNDVNWAARAEQAAGGDGAAGGSADFAYLYLDEGLGCAVVSDGEVRRGHSGLAGEIAHLVTEGPDGRAVRLTEVFAELGLRRHGSTAIDVERLRQRVAAARSGDATLGALGAAVSGVLEAVTALADPELVVVGGGWGCDEAVVEELRRRSAGLPRPVAVVSAAVGEEPQLSGARAAALEQLRELVVAAVRGPDRP</sequence>
<dbReference type="Proteomes" id="UP001500730">
    <property type="component" value="Unassembled WGS sequence"/>
</dbReference>
<evidence type="ECO:0000256" key="2">
    <source>
        <dbReference type="SAM" id="MobiDB-lite"/>
    </source>
</evidence>
<comment type="similarity">
    <text evidence="1">Belongs to the ROK (NagC/XylR) family.</text>
</comment>
<dbReference type="InterPro" id="IPR036390">
    <property type="entry name" value="WH_DNA-bd_sf"/>
</dbReference>
<evidence type="ECO:0000313" key="5">
    <source>
        <dbReference type="Proteomes" id="UP001500730"/>
    </source>
</evidence>
<protein>
    <submittedName>
        <fullName evidence="4">ROK family transcriptional regulator</fullName>
    </submittedName>
</protein>
<dbReference type="Pfam" id="PF12802">
    <property type="entry name" value="MarR_2"/>
    <property type="match status" value="1"/>
</dbReference>
<dbReference type="InterPro" id="IPR036388">
    <property type="entry name" value="WH-like_DNA-bd_sf"/>
</dbReference>
<accession>A0ABP5YIZ9</accession>
<reference evidence="5" key="1">
    <citation type="journal article" date="2019" name="Int. J. Syst. Evol. Microbiol.">
        <title>The Global Catalogue of Microorganisms (GCM) 10K type strain sequencing project: providing services to taxonomists for standard genome sequencing and annotation.</title>
        <authorList>
            <consortium name="The Broad Institute Genomics Platform"/>
            <consortium name="The Broad Institute Genome Sequencing Center for Infectious Disease"/>
            <person name="Wu L."/>
            <person name="Ma J."/>
        </authorList>
    </citation>
    <scope>NUCLEOTIDE SEQUENCE [LARGE SCALE GENOMIC DNA]</scope>
    <source>
        <strain evidence="5">JCM 16259</strain>
    </source>
</reference>
<dbReference type="InterPro" id="IPR011991">
    <property type="entry name" value="ArsR-like_HTH"/>
</dbReference>
<dbReference type="EMBL" id="BAAARE010000008">
    <property type="protein sequence ID" value="GAA2482155.1"/>
    <property type="molecule type" value="Genomic_DNA"/>
</dbReference>
<dbReference type="Gene3D" id="3.30.420.40">
    <property type="match status" value="2"/>
</dbReference>